<evidence type="ECO:0000313" key="3">
    <source>
        <dbReference type="EMBL" id="QQP41932.1"/>
    </source>
</evidence>
<keyword evidence="2" id="KW-0812">Transmembrane</keyword>
<name>A0A7T8H239_CALRO</name>
<keyword evidence="2" id="KW-0472">Membrane</keyword>
<evidence type="ECO:0000256" key="1">
    <source>
        <dbReference type="SAM" id="MobiDB-lite"/>
    </source>
</evidence>
<feature type="compositionally biased region" description="Pro residues" evidence="1">
    <location>
        <begin position="310"/>
        <end position="322"/>
    </location>
</feature>
<dbReference type="AlphaFoldDB" id="A0A7T8H239"/>
<organism evidence="3 4">
    <name type="scientific">Caligus rogercresseyi</name>
    <name type="common">Sea louse</name>
    <dbReference type="NCBI Taxonomy" id="217165"/>
    <lineage>
        <taxon>Eukaryota</taxon>
        <taxon>Metazoa</taxon>
        <taxon>Ecdysozoa</taxon>
        <taxon>Arthropoda</taxon>
        <taxon>Crustacea</taxon>
        <taxon>Multicrustacea</taxon>
        <taxon>Hexanauplia</taxon>
        <taxon>Copepoda</taxon>
        <taxon>Siphonostomatoida</taxon>
        <taxon>Caligidae</taxon>
        <taxon>Caligus</taxon>
    </lineage>
</organism>
<reference evidence="4" key="1">
    <citation type="submission" date="2021-01" db="EMBL/GenBank/DDBJ databases">
        <title>Caligus Genome Assembly.</title>
        <authorList>
            <person name="Gallardo-Escarate C."/>
        </authorList>
    </citation>
    <scope>NUCLEOTIDE SEQUENCE [LARGE SCALE GENOMIC DNA]</scope>
</reference>
<proteinExistence type="predicted"/>
<evidence type="ECO:0000313" key="4">
    <source>
        <dbReference type="Proteomes" id="UP000595437"/>
    </source>
</evidence>
<sequence length="328" mass="35945">VLRPPSDLTCTQCILQWKYIAGNNWGLCANGSGAVGCGPQEENGRLSRRHSQQCIRPHSYVPTLPTSTPTPTTSSTSEITFVETNDLDEDVSFEDQIGGRRMQWESILLISTAAILFTGLFFGSLFFYFLKVKDFIQNFHKRQDLSTLPEAAGGGQKSFHIDVEGYFSRFPVEKAGGVLFTEQEKESDDFLGTAHDYTNEALVCEESESSSSDCGNPIPPPRMKKNAPRLATINSRGPIQRPSLPPPTIPEAVNASLLIPPKSSPPPPILQISHPTSVTIKRRLCSTQLIAQARFALARDDIPDSSVESIPPPLPMSTPPPLNEDEIP</sequence>
<gene>
    <name evidence="3" type="ORF">FKW44_016446</name>
</gene>
<evidence type="ECO:0000256" key="2">
    <source>
        <dbReference type="SAM" id="Phobius"/>
    </source>
</evidence>
<dbReference type="OrthoDB" id="64893at2759"/>
<dbReference type="EMBL" id="CP045900">
    <property type="protein sequence ID" value="QQP41932.1"/>
    <property type="molecule type" value="Genomic_DNA"/>
</dbReference>
<feature type="region of interest" description="Disordered" evidence="1">
    <location>
        <begin position="300"/>
        <end position="328"/>
    </location>
</feature>
<protein>
    <submittedName>
        <fullName evidence="3">Uncharacterized protein</fullName>
    </submittedName>
</protein>
<accession>A0A7T8H239</accession>
<keyword evidence="2" id="KW-1133">Transmembrane helix</keyword>
<keyword evidence="4" id="KW-1185">Reference proteome</keyword>
<feature type="transmembrane region" description="Helical" evidence="2">
    <location>
        <begin position="107"/>
        <end position="130"/>
    </location>
</feature>
<dbReference type="Proteomes" id="UP000595437">
    <property type="component" value="Chromosome 11"/>
</dbReference>
<feature type="non-terminal residue" evidence="3">
    <location>
        <position position="1"/>
    </location>
</feature>